<evidence type="ECO:0000259" key="4">
    <source>
        <dbReference type="Pfam" id="PF00205"/>
    </source>
</evidence>
<dbReference type="InterPro" id="IPR012000">
    <property type="entry name" value="Thiamin_PyroP_enz_cen_dom"/>
</dbReference>
<dbReference type="InterPro" id="IPR029061">
    <property type="entry name" value="THDP-binding"/>
</dbReference>
<proteinExistence type="inferred from homology"/>
<evidence type="ECO:0000313" key="7">
    <source>
        <dbReference type="EMBL" id="QTD55825.1"/>
    </source>
</evidence>
<dbReference type="Pfam" id="PF00205">
    <property type="entry name" value="TPP_enzyme_M"/>
    <property type="match status" value="1"/>
</dbReference>
<gene>
    <name evidence="7" type="ORF">J4G78_16805</name>
</gene>
<dbReference type="InterPro" id="IPR045229">
    <property type="entry name" value="TPP_enz"/>
</dbReference>
<evidence type="ECO:0000256" key="3">
    <source>
        <dbReference type="RuleBase" id="RU362132"/>
    </source>
</evidence>
<feature type="domain" description="Thiamine pyrophosphate enzyme N-terminal TPP-binding" evidence="6">
    <location>
        <begin position="18"/>
        <end position="136"/>
    </location>
</feature>
<accession>A0ABX7T2P5</accession>
<dbReference type="Pfam" id="PF02776">
    <property type="entry name" value="TPP_enzyme_N"/>
    <property type="match status" value="1"/>
</dbReference>
<dbReference type="CDD" id="cd00568">
    <property type="entry name" value="TPP_enzymes"/>
    <property type="match status" value="1"/>
</dbReference>
<dbReference type="NCBIfam" id="NF006122">
    <property type="entry name" value="PRK08266.1"/>
    <property type="match status" value="1"/>
</dbReference>
<dbReference type="PANTHER" id="PTHR18968:SF167">
    <property type="entry name" value="ACETOLACTATE SYNTHASE LARGE SUBUNIT ILVB2-RELATED"/>
    <property type="match status" value="1"/>
</dbReference>
<dbReference type="InterPro" id="IPR011766">
    <property type="entry name" value="TPP_enzyme_TPP-bd"/>
</dbReference>
<dbReference type="SUPFAM" id="SSF52518">
    <property type="entry name" value="Thiamin diphosphate-binding fold (THDP-binding)"/>
    <property type="match status" value="2"/>
</dbReference>
<dbReference type="SUPFAM" id="SSF52467">
    <property type="entry name" value="DHS-like NAD/FAD-binding domain"/>
    <property type="match status" value="1"/>
</dbReference>
<name>A0ABX7T2P5_9SPHN</name>
<dbReference type="InterPro" id="IPR029035">
    <property type="entry name" value="DHS-like_NAD/FAD-binding_dom"/>
</dbReference>
<evidence type="ECO:0000259" key="5">
    <source>
        <dbReference type="Pfam" id="PF02775"/>
    </source>
</evidence>
<dbReference type="Pfam" id="PF02775">
    <property type="entry name" value="TPP_enzyme_C"/>
    <property type="match status" value="1"/>
</dbReference>
<dbReference type="CDD" id="cd07035">
    <property type="entry name" value="TPP_PYR_POX_like"/>
    <property type="match status" value="1"/>
</dbReference>
<dbReference type="PANTHER" id="PTHR18968">
    <property type="entry name" value="THIAMINE PYROPHOSPHATE ENZYMES"/>
    <property type="match status" value="1"/>
</dbReference>
<dbReference type="EMBL" id="CP071794">
    <property type="protein sequence ID" value="QTD55825.1"/>
    <property type="molecule type" value="Genomic_DNA"/>
</dbReference>
<evidence type="ECO:0000259" key="6">
    <source>
        <dbReference type="Pfam" id="PF02776"/>
    </source>
</evidence>
<feature type="domain" description="Thiamine pyrophosphate enzyme central" evidence="4">
    <location>
        <begin position="209"/>
        <end position="328"/>
    </location>
</feature>
<organism evidence="7 8">
    <name type="scientific">Parasphingorhabdus cellanae</name>
    <dbReference type="NCBI Taxonomy" id="2806553"/>
    <lineage>
        <taxon>Bacteria</taxon>
        <taxon>Pseudomonadati</taxon>
        <taxon>Pseudomonadota</taxon>
        <taxon>Alphaproteobacteria</taxon>
        <taxon>Sphingomonadales</taxon>
        <taxon>Sphingomonadaceae</taxon>
        <taxon>Parasphingorhabdus</taxon>
    </lineage>
</organism>
<dbReference type="RefSeq" id="WP_207987649.1">
    <property type="nucleotide sequence ID" value="NZ_CP071794.1"/>
</dbReference>
<evidence type="ECO:0000256" key="1">
    <source>
        <dbReference type="ARBA" id="ARBA00007812"/>
    </source>
</evidence>
<dbReference type="Gene3D" id="3.40.50.970">
    <property type="match status" value="2"/>
</dbReference>
<feature type="domain" description="Thiamine pyrophosphate enzyme TPP-binding" evidence="5">
    <location>
        <begin position="396"/>
        <end position="536"/>
    </location>
</feature>
<sequence length="556" mass="59523">MSNIKDHSTVPISGAKKMSGGDALVLGLHRWGVDTMFGVPGVQLDHLFDGLYRNKGDVRLIHTRHEQGAAYMAFGYATSTGKPGVCAVVPGPGILNAGAALSTAYACNAPVLCLTSTINSALIDRKYGALHEVDNQEGILRSLTKWTGRAAHASEIPGLVDEAFRQLLTGRPRPVALEIPPDILAQQAMIAYPKDLPDLTSPAVDQDLIEKAVALCRDAQNPMIVVGSGAQGASDQILRLAEILQAPVVSRHMGRGVLPYGHDLAIPAAAAIPRWADADLVIGIGTRLQQLREWGHDSKLKVVRIDLDQAEMQRVVPADAAICADAAVGTAALVEKLESANISNADRTAEYAAVNADFRNAIVEEMQPQMGYLDAIRAEMTPDDVFVDEMTQVGYVSRFGMPILKPRTYVCSSYQGTLGYGYATAIGAQVGAGTRQVISINGDGGFMFTMPELATAVLHEIPLIAIVFADGNFGNVRNIQKGAYGGRLIASHLHNPDFVELAKNFGATGLRAHNPEELREAIREAKAAGKPALIEVPYDIDNSASPWKHVHGRKVR</sequence>
<keyword evidence="2 3" id="KW-0786">Thiamine pyrophosphate</keyword>
<reference evidence="7 8" key="1">
    <citation type="submission" date="2021-03" db="EMBL/GenBank/DDBJ databases">
        <title>Complete genome of Parasphingorhabdus_sp.JHSY0214.</title>
        <authorList>
            <person name="Yoo J.H."/>
            <person name="Bae J.W."/>
        </authorList>
    </citation>
    <scope>NUCLEOTIDE SEQUENCE [LARGE SCALE GENOMIC DNA]</scope>
    <source>
        <strain evidence="7 8">JHSY0214</strain>
    </source>
</reference>
<evidence type="ECO:0000256" key="2">
    <source>
        <dbReference type="ARBA" id="ARBA00023052"/>
    </source>
</evidence>
<dbReference type="InterPro" id="IPR012001">
    <property type="entry name" value="Thiamin_PyroP_enz_TPP-bd_dom"/>
</dbReference>
<keyword evidence="8" id="KW-1185">Reference proteome</keyword>
<comment type="similarity">
    <text evidence="1 3">Belongs to the TPP enzyme family.</text>
</comment>
<evidence type="ECO:0000313" key="8">
    <source>
        <dbReference type="Proteomes" id="UP000663923"/>
    </source>
</evidence>
<dbReference type="Proteomes" id="UP000663923">
    <property type="component" value="Chromosome"/>
</dbReference>
<dbReference type="Gene3D" id="3.40.50.1220">
    <property type="entry name" value="TPP-binding domain"/>
    <property type="match status" value="1"/>
</dbReference>
<protein>
    <submittedName>
        <fullName evidence="7">Uncharacterized protein</fullName>
    </submittedName>
</protein>